<organism evidence="2 3">
    <name type="scientific">Rosistilla carotiformis</name>
    <dbReference type="NCBI Taxonomy" id="2528017"/>
    <lineage>
        <taxon>Bacteria</taxon>
        <taxon>Pseudomonadati</taxon>
        <taxon>Planctomycetota</taxon>
        <taxon>Planctomycetia</taxon>
        <taxon>Pirellulales</taxon>
        <taxon>Pirellulaceae</taxon>
        <taxon>Rosistilla</taxon>
    </lineage>
</organism>
<gene>
    <name evidence="2" type="ORF">Poly24_31270</name>
</gene>
<sequence>MQVRDLVRTLGDHIQQSLLQPTGTINANVSSGLVFLYLNANERARQTDSVPRMQVVVFEVNSQFHRREYYLTQSKLLGRSFQFGNQPKRRNATSNNHLDDNCSAL</sequence>
<dbReference type="EMBL" id="CP036348">
    <property type="protein sequence ID" value="QDV69411.1"/>
    <property type="molecule type" value="Genomic_DNA"/>
</dbReference>
<reference evidence="2 3" key="1">
    <citation type="submission" date="2019-02" db="EMBL/GenBank/DDBJ databases">
        <title>Deep-cultivation of Planctomycetes and their phenomic and genomic characterization uncovers novel biology.</title>
        <authorList>
            <person name="Wiegand S."/>
            <person name="Jogler M."/>
            <person name="Boedeker C."/>
            <person name="Pinto D."/>
            <person name="Vollmers J."/>
            <person name="Rivas-Marin E."/>
            <person name="Kohn T."/>
            <person name="Peeters S.H."/>
            <person name="Heuer A."/>
            <person name="Rast P."/>
            <person name="Oberbeckmann S."/>
            <person name="Bunk B."/>
            <person name="Jeske O."/>
            <person name="Meyerdierks A."/>
            <person name="Storesund J.E."/>
            <person name="Kallscheuer N."/>
            <person name="Luecker S."/>
            <person name="Lage O.M."/>
            <person name="Pohl T."/>
            <person name="Merkel B.J."/>
            <person name="Hornburger P."/>
            <person name="Mueller R.-W."/>
            <person name="Bruemmer F."/>
            <person name="Labrenz M."/>
            <person name="Spormann A.M."/>
            <person name="Op den Camp H."/>
            <person name="Overmann J."/>
            <person name="Amann R."/>
            <person name="Jetten M.S.M."/>
            <person name="Mascher T."/>
            <person name="Medema M.H."/>
            <person name="Devos D.P."/>
            <person name="Kaster A.-K."/>
            <person name="Ovreas L."/>
            <person name="Rohde M."/>
            <person name="Galperin M.Y."/>
            <person name="Jogler C."/>
        </authorList>
    </citation>
    <scope>NUCLEOTIDE SEQUENCE [LARGE SCALE GENOMIC DNA]</scope>
    <source>
        <strain evidence="2 3">Poly24</strain>
    </source>
</reference>
<proteinExistence type="predicted"/>
<evidence type="ECO:0000313" key="2">
    <source>
        <dbReference type="EMBL" id="QDV69411.1"/>
    </source>
</evidence>
<name>A0A518JV27_9BACT</name>
<feature type="region of interest" description="Disordered" evidence="1">
    <location>
        <begin position="83"/>
        <end position="105"/>
    </location>
</feature>
<keyword evidence="3" id="KW-1185">Reference proteome</keyword>
<evidence type="ECO:0000256" key="1">
    <source>
        <dbReference type="SAM" id="MobiDB-lite"/>
    </source>
</evidence>
<protein>
    <submittedName>
        <fullName evidence="2">Uncharacterized protein</fullName>
    </submittedName>
</protein>
<evidence type="ECO:0000313" key="3">
    <source>
        <dbReference type="Proteomes" id="UP000315082"/>
    </source>
</evidence>
<dbReference type="AlphaFoldDB" id="A0A518JV27"/>
<dbReference type="Proteomes" id="UP000315082">
    <property type="component" value="Chromosome"/>
</dbReference>
<accession>A0A518JV27</accession>
<dbReference type="KEGG" id="rcf:Poly24_31270"/>